<evidence type="ECO:0000256" key="3">
    <source>
        <dbReference type="ARBA" id="ARBA00022679"/>
    </source>
</evidence>
<keyword evidence="4" id="KW-0472">Membrane</keyword>
<dbReference type="AlphaFoldDB" id="A0A1G7ZFE2"/>
<dbReference type="RefSeq" id="WP_092466751.1">
    <property type="nucleotide sequence ID" value="NZ_FNCZ01000001.1"/>
</dbReference>
<dbReference type="InterPro" id="IPR029044">
    <property type="entry name" value="Nucleotide-diphossugar_trans"/>
</dbReference>
<sequence length="370" mass="42555">MTIPSILFYAFFAVTGIQIAYYLSFLFSFSITRAETQLKKHIPISVIICAKNEAENLKKNIPLILNQDYSNFEIVLVNDSSFDDTLETMKAFDAENNNIKLVDVKTNEAFWGNKKYALTLGIKASKHDFLVFTDADCTPNSEQWLAQISSHFSNDKSIVLGYGAYAKKKFSFLNKLIRFETVMTALQYFSYAKMGTPYMGVGRNMAYRKELFFNNCGFNNHMSIKSGDDDLFINEVAKASNTSLCFTTDSFTISEPKTSFKAWILQKRRHISTANFYKLKHQFLLGLFYITNLLFWILGISLLIIGFSWPWIIALIGLRFVIQWLCFGFTAKKFKETDLIILMPILELFLITTQLSIFIANLISKPKHWK</sequence>
<dbReference type="Gene3D" id="3.90.550.10">
    <property type="entry name" value="Spore Coat Polysaccharide Biosynthesis Protein SpsA, Chain A"/>
    <property type="match status" value="1"/>
</dbReference>
<proteinExistence type="inferred from homology"/>
<feature type="transmembrane region" description="Helical" evidence="4">
    <location>
        <begin position="311"/>
        <end position="329"/>
    </location>
</feature>
<protein>
    <submittedName>
        <fullName evidence="6">Glycosyltransferase, catalytic subunit of cellulose synthase and poly-beta-1,6-N-acetylglucosamine synthase</fullName>
    </submittedName>
</protein>
<feature type="transmembrane region" description="Helical" evidence="4">
    <location>
        <begin position="283"/>
        <end position="305"/>
    </location>
</feature>
<feature type="transmembrane region" description="Helical" evidence="4">
    <location>
        <begin position="6"/>
        <end position="31"/>
    </location>
</feature>
<gene>
    <name evidence="6" type="ORF">SAMN04489796_1011319</name>
</gene>
<feature type="domain" description="Glycosyltransferase 2-like" evidence="5">
    <location>
        <begin position="45"/>
        <end position="212"/>
    </location>
</feature>
<keyword evidence="7" id="KW-1185">Reference proteome</keyword>
<organism evidence="6 7">
    <name type="scientific">Winogradskyella thalassocola</name>
    <dbReference type="NCBI Taxonomy" id="262004"/>
    <lineage>
        <taxon>Bacteria</taxon>
        <taxon>Pseudomonadati</taxon>
        <taxon>Bacteroidota</taxon>
        <taxon>Flavobacteriia</taxon>
        <taxon>Flavobacteriales</taxon>
        <taxon>Flavobacteriaceae</taxon>
        <taxon>Winogradskyella</taxon>
    </lineage>
</organism>
<dbReference type="EMBL" id="FNCZ01000001">
    <property type="protein sequence ID" value="SDH07461.1"/>
    <property type="molecule type" value="Genomic_DNA"/>
</dbReference>
<keyword evidence="4" id="KW-1133">Transmembrane helix</keyword>
<keyword evidence="2" id="KW-0328">Glycosyltransferase</keyword>
<evidence type="ECO:0000256" key="1">
    <source>
        <dbReference type="ARBA" id="ARBA00006739"/>
    </source>
</evidence>
<dbReference type="Proteomes" id="UP000199492">
    <property type="component" value="Unassembled WGS sequence"/>
</dbReference>
<evidence type="ECO:0000313" key="7">
    <source>
        <dbReference type="Proteomes" id="UP000199492"/>
    </source>
</evidence>
<dbReference type="OrthoDB" id="9800276at2"/>
<dbReference type="PANTHER" id="PTHR43630:SF1">
    <property type="entry name" value="POLY-BETA-1,6-N-ACETYL-D-GLUCOSAMINE SYNTHASE"/>
    <property type="match status" value="1"/>
</dbReference>
<dbReference type="InterPro" id="IPR001173">
    <property type="entry name" value="Glyco_trans_2-like"/>
</dbReference>
<dbReference type="Pfam" id="PF00535">
    <property type="entry name" value="Glycos_transf_2"/>
    <property type="match status" value="1"/>
</dbReference>
<keyword evidence="3 6" id="KW-0808">Transferase</keyword>
<dbReference type="STRING" id="262004.SAMN04489796_1011319"/>
<name>A0A1G7ZFE2_9FLAO</name>
<dbReference type="PANTHER" id="PTHR43630">
    <property type="entry name" value="POLY-BETA-1,6-N-ACETYL-D-GLUCOSAMINE SYNTHASE"/>
    <property type="match status" value="1"/>
</dbReference>
<reference evidence="7" key="1">
    <citation type="submission" date="2016-10" db="EMBL/GenBank/DDBJ databases">
        <authorList>
            <person name="Varghese N."/>
            <person name="Submissions S."/>
        </authorList>
    </citation>
    <scope>NUCLEOTIDE SEQUENCE [LARGE SCALE GENOMIC DNA]</scope>
    <source>
        <strain evidence="7">DSM 15363</strain>
    </source>
</reference>
<accession>A0A1G7ZFE2</accession>
<evidence type="ECO:0000256" key="4">
    <source>
        <dbReference type="SAM" id="Phobius"/>
    </source>
</evidence>
<feature type="transmembrane region" description="Helical" evidence="4">
    <location>
        <begin position="341"/>
        <end position="363"/>
    </location>
</feature>
<dbReference type="SUPFAM" id="SSF53448">
    <property type="entry name" value="Nucleotide-diphospho-sugar transferases"/>
    <property type="match status" value="1"/>
</dbReference>
<dbReference type="GO" id="GO:0016757">
    <property type="term" value="F:glycosyltransferase activity"/>
    <property type="evidence" value="ECO:0007669"/>
    <property type="project" value="UniProtKB-KW"/>
</dbReference>
<evidence type="ECO:0000313" key="6">
    <source>
        <dbReference type="EMBL" id="SDH07461.1"/>
    </source>
</evidence>
<keyword evidence="4" id="KW-0812">Transmembrane</keyword>
<evidence type="ECO:0000259" key="5">
    <source>
        <dbReference type="Pfam" id="PF00535"/>
    </source>
</evidence>
<comment type="similarity">
    <text evidence="1">Belongs to the glycosyltransferase 2 family.</text>
</comment>
<evidence type="ECO:0000256" key="2">
    <source>
        <dbReference type="ARBA" id="ARBA00022676"/>
    </source>
</evidence>